<accession>A0A4D7CZ21</accession>
<dbReference type="Gene3D" id="3.10.570.10">
    <property type="entry name" value="sex pheromone staph- cam373 precursor domain"/>
    <property type="match status" value="1"/>
</dbReference>
<dbReference type="OrthoDB" id="9795361at2"/>
<dbReference type="CDD" id="cd13441">
    <property type="entry name" value="CamS_repeat_1"/>
    <property type="match status" value="1"/>
</dbReference>
<dbReference type="InterPro" id="IPR011426">
    <property type="entry name" value="CamS"/>
</dbReference>
<dbReference type="CDD" id="cd13440">
    <property type="entry name" value="CamS_repeat_2"/>
    <property type="match status" value="1"/>
</dbReference>
<dbReference type="PROSITE" id="PS51257">
    <property type="entry name" value="PROKAR_LIPOPROTEIN"/>
    <property type="match status" value="1"/>
</dbReference>
<gene>
    <name evidence="1" type="ORF">FA707_07755</name>
</gene>
<dbReference type="Pfam" id="PF07537">
    <property type="entry name" value="CamS"/>
    <property type="match status" value="1"/>
</dbReference>
<sequence>MKKYLVGLLATSVLLLSACGNLEESGGKVTTQKTSNDKVVTTGGVSKDSYQALLVDGTYKTSVARTMAANRLNSNYNLENFDRGLIELSKESFKTKDYYLQEGQYLKTDDLKSWISRKTDTNELGLNPKNEKEPLVLQQIIEKNFLKMDTQKLSGISLGIALNSVDYSTDPATDISDETIKTQGKKIAEEVIKRVRKIEGVGKNIPIKIGLFKQASKTSVAGGNYFAVATSKKGDKLDDWEDVNEKYISLSTNNSEALDDGIETKFNDFKTNVQGFFPNLSGFSGTAYYRNDELQQLSIVIESNYYSVSELESFTQFVGSSLSSIFKIEAGVTVQINQLNNTKAVVIKPAGKSEITAQVFQ</sequence>
<name>A0A4D7CZ21_9ENTE</name>
<dbReference type="PIRSF" id="PIRSF012509">
    <property type="entry name" value="CamS"/>
    <property type="match status" value="1"/>
</dbReference>
<evidence type="ECO:0000313" key="1">
    <source>
        <dbReference type="EMBL" id="QCI86866.1"/>
    </source>
</evidence>
<protein>
    <submittedName>
        <fullName evidence="1">CamS family sex pheromone protein</fullName>
    </submittedName>
</protein>
<keyword evidence="2" id="KW-1185">Reference proteome</keyword>
<dbReference type="RefSeq" id="WP_136953688.1">
    <property type="nucleotide sequence ID" value="NZ_CP039712.1"/>
</dbReference>
<proteinExistence type="predicted"/>
<dbReference type="KEGG" id="vao:FA707_07755"/>
<dbReference type="AlphaFoldDB" id="A0A4D7CZ21"/>
<dbReference type="Proteomes" id="UP000298615">
    <property type="component" value="Chromosome"/>
</dbReference>
<dbReference type="EMBL" id="CP039712">
    <property type="protein sequence ID" value="QCI86866.1"/>
    <property type="molecule type" value="Genomic_DNA"/>
</dbReference>
<reference evidence="1 2" key="1">
    <citation type="submission" date="2019-04" db="EMBL/GenBank/DDBJ databases">
        <title>Vagococcus sp. nov., isolated from faeces of yaks (Bos grunniens).</title>
        <authorList>
            <person name="Ge Y."/>
        </authorList>
    </citation>
    <scope>NUCLEOTIDE SEQUENCE [LARGE SCALE GENOMIC DNA]</scope>
    <source>
        <strain evidence="1 2">MN-17</strain>
    </source>
</reference>
<organism evidence="1 2">
    <name type="scientific">Vagococcus zengguangii</name>
    <dbReference type="NCBI Taxonomy" id="2571750"/>
    <lineage>
        <taxon>Bacteria</taxon>
        <taxon>Bacillati</taxon>
        <taxon>Bacillota</taxon>
        <taxon>Bacilli</taxon>
        <taxon>Lactobacillales</taxon>
        <taxon>Enterococcaceae</taxon>
        <taxon>Vagococcus</taxon>
    </lineage>
</organism>
<evidence type="ECO:0000313" key="2">
    <source>
        <dbReference type="Proteomes" id="UP000298615"/>
    </source>
</evidence>